<proteinExistence type="predicted"/>
<evidence type="ECO:0000313" key="1">
    <source>
        <dbReference type="EMBL" id="GAI69455.1"/>
    </source>
</evidence>
<protein>
    <submittedName>
        <fullName evidence="1">Uncharacterized protein</fullName>
    </submittedName>
</protein>
<dbReference type="EMBL" id="BARW01000071">
    <property type="protein sequence ID" value="GAI69455.1"/>
    <property type="molecule type" value="Genomic_DNA"/>
</dbReference>
<accession>X1S223</accession>
<reference evidence="1" key="1">
    <citation type="journal article" date="2014" name="Front. Microbiol.">
        <title>High frequency of phylogenetically diverse reductive dehalogenase-homologous genes in deep subseafloor sedimentary metagenomes.</title>
        <authorList>
            <person name="Kawai M."/>
            <person name="Futagami T."/>
            <person name="Toyoda A."/>
            <person name="Takaki Y."/>
            <person name="Nishi S."/>
            <person name="Hori S."/>
            <person name="Arai W."/>
            <person name="Tsubouchi T."/>
            <person name="Morono Y."/>
            <person name="Uchiyama I."/>
            <person name="Ito T."/>
            <person name="Fujiyama A."/>
            <person name="Inagaki F."/>
            <person name="Takami H."/>
        </authorList>
    </citation>
    <scope>NUCLEOTIDE SEQUENCE</scope>
    <source>
        <strain evidence="1">Expedition CK06-06</strain>
    </source>
</reference>
<sequence>MLAIKSETGPALVSGAFDVTFGQFEKVAEAAVIFDGPNDADEVYEATRSIATNVVTITVKKMTVSETNTWGAAITTDVALKTFTVIADGL</sequence>
<dbReference type="AlphaFoldDB" id="X1S223"/>
<name>X1S223_9ZZZZ</name>
<comment type="caution">
    <text evidence="1">The sequence shown here is derived from an EMBL/GenBank/DDBJ whole genome shotgun (WGS) entry which is preliminary data.</text>
</comment>
<gene>
    <name evidence="1" type="ORF">S12H4_00564</name>
</gene>
<organism evidence="1">
    <name type="scientific">marine sediment metagenome</name>
    <dbReference type="NCBI Taxonomy" id="412755"/>
    <lineage>
        <taxon>unclassified sequences</taxon>
        <taxon>metagenomes</taxon>
        <taxon>ecological metagenomes</taxon>
    </lineage>
</organism>